<comment type="caution">
    <text evidence="1">The sequence shown here is derived from an EMBL/GenBank/DDBJ whole genome shotgun (WGS) entry which is preliminary data.</text>
</comment>
<protein>
    <submittedName>
        <fullName evidence="1">Uncharacterized protein</fullName>
    </submittedName>
</protein>
<evidence type="ECO:0000313" key="2">
    <source>
        <dbReference type="Proteomes" id="UP000284990"/>
    </source>
</evidence>
<organism evidence="1 2">
    <name type="scientific">Segatella copri</name>
    <dbReference type="NCBI Taxonomy" id="165179"/>
    <lineage>
        <taxon>Bacteria</taxon>
        <taxon>Pseudomonadati</taxon>
        <taxon>Bacteroidota</taxon>
        <taxon>Bacteroidia</taxon>
        <taxon>Bacteroidales</taxon>
        <taxon>Prevotellaceae</taxon>
        <taxon>Segatella</taxon>
    </lineage>
</organism>
<reference evidence="1 2" key="1">
    <citation type="submission" date="2018-08" db="EMBL/GenBank/DDBJ databases">
        <title>A genome reference for cultivated species of the human gut microbiota.</title>
        <authorList>
            <person name="Zou Y."/>
            <person name="Xue W."/>
            <person name="Luo G."/>
        </authorList>
    </citation>
    <scope>NUCLEOTIDE SEQUENCE [LARGE SCALE GENOMIC DNA]</scope>
    <source>
        <strain evidence="1 2">AM42-23AC</strain>
    </source>
</reference>
<dbReference type="EMBL" id="QSFW01000002">
    <property type="protein sequence ID" value="RHA89095.1"/>
    <property type="molecule type" value="Genomic_DNA"/>
</dbReference>
<evidence type="ECO:0000313" key="1">
    <source>
        <dbReference type="EMBL" id="RHA89095.1"/>
    </source>
</evidence>
<gene>
    <name evidence="1" type="ORF">DW916_00835</name>
</gene>
<proteinExistence type="predicted"/>
<name>A0AA92V363_9BACT</name>
<dbReference type="RefSeq" id="WP_118189853.1">
    <property type="nucleotide sequence ID" value="NZ_QSFW01000002.1"/>
</dbReference>
<dbReference type="AlphaFoldDB" id="A0AA92V363"/>
<dbReference type="Proteomes" id="UP000284990">
    <property type="component" value="Unassembled WGS sequence"/>
</dbReference>
<accession>A0AA92V363</accession>
<sequence length="258" mass="30289">METKKYLSAMKTMVEMEKMISRVRPDKYKAVCKKHGIDEHEAMDMYGYLQKMKTDYWLVSYKKEDYLEQVLVIGEEAYSTYLNNSFAYDVTTFKEGPTNILMAFRKEEKTFQQDFDLQNPNSFFAITEIMNSGYHVVCVARQVDNVDSKQYKGDNEEKKPYIPIYDGDVMLCYVDNPESYFSDYKNCGLYICQDGVYLRLIYTPGKGYVRHGELDTDEDFELDIDNDAFSHYIMTLHQNWYKLGNIHAGIGFLIEESK</sequence>